<dbReference type="EMBL" id="GEFM01002168">
    <property type="protein sequence ID" value="JAP73628.1"/>
    <property type="molecule type" value="mRNA"/>
</dbReference>
<reference evidence="1" key="1">
    <citation type="submission" date="2016-02" db="EMBL/GenBank/DDBJ databases">
        <title>RNAseq analyses of the midgut from blood- or serum-fed Ixodes ricinus ticks.</title>
        <authorList>
            <person name="Perner J."/>
            <person name="Provaznik J."/>
            <person name="Schrenkova J."/>
            <person name="Urbanova V."/>
            <person name="Ribeiro J.M."/>
            <person name="Kopacek P."/>
        </authorList>
    </citation>
    <scope>NUCLEOTIDE SEQUENCE</scope>
    <source>
        <tissue evidence="1">Gut</tissue>
    </source>
</reference>
<proteinExistence type="evidence at transcript level"/>
<keyword evidence="1" id="KW-0548">Nucleotidyltransferase</keyword>
<dbReference type="GO" id="GO:0003964">
    <property type="term" value="F:RNA-directed DNA polymerase activity"/>
    <property type="evidence" value="ECO:0007669"/>
    <property type="project" value="UniProtKB-KW"/>
</dbReference>
<dbReference type="AlphaFoldDB" id="A0A131Y533"/>
<name>A0A131Y533_IXORI</name>
<sequence>LQRQLETNAETAGQFDTRLAQKRLPQISVTAVDPDIEEEELKTKIIQQNRIEALNTDIKLVQTFERTDKKKTHILEVTPAVFNQISHMEKLLLGWTVCPMRENIHTTRCNTCCRYGHTSNNCRGEERC</sequence>
<keyword evidence="1" id="KW-0808">Transferase</keyword>
<protein>
    <submittedName>
        <fullName evidence="1">Putative reverse transcriptase sr3-right</fullName>
    </submittedName>
</protein>
<feature type="non-terminal residue" evidence="1">
    <location>
        <position position="1"/>
    </location>
</feature>
<feature type="non-terminal residue" evidence="1">
    <location>
        <position position="128"/>
    </location>
</feature>
<evidence type="ECO:0000313" key="1">
    <source>
        <dbReference type="EMBL" id="JAP73628.1"/>
    </source>
</evidence>
<keyword evidence="1" id="KW-0695">RNA-directed DNA polymerase</keyword>
<organism evidence="1">
    <name type="scientific">Ixodes ricinus</name>
    <name type="common">Common tick</name>
    <name type="synonym">Acarus ricinus</name>
    <dbReference type="NCBI Taxonomy" id="34613"/>
    <lineage>
        <taxon>Eukaryota</taxon>
        <taxon>Metazoa</taxon>
        <taxon>Ecdysozoa</taxon>
        <taxon>Arthropoda</taxon>
        <taxon>Chelicerata</taxon>
        <taxon>Arachnida</taxon>
        <taxon>Acari</taxon>
        <taxon>Parasitiformes</taxon>
        <taxon>Ixodida</taxon>
        <taxon>Ixodoidea</taxon>
        <taxon>Ixodidae</taxon>
        <taxon>Ixodinae</taxon>
        <taxon>Ixodes</taxon>
    </lineage>
</organism>
<accession>A0A131Y533</accession>